<dbReference type="KEGG" id="oxy:HCG48_16080"/>
<feature type="chain" id="PRO_5026020005" description="Lipoprotein" evidence="2">
    <location>
        <begin position="21"/>
        <end position="217"/>
    </location>
</feature>
<organism evidence="3 4">
    <name type="scientific">Oxynema aestuarii AP17</name>
    <dbReference type="NCBI Taxonomy" id="2064643"/>
    <lineage>
        <taxon>Bacteria</taxon>
        <taxon>Bacillati</taxon>
        <taxon>Cyanobacteriota</taxon>
        <taxon>Cyanophyceae</taxon>
        <taxon>Oscillatoriophycideae</taxon>
        <taxon>Oscillatoriales</taxon>
        <taxon>Oscillatoriaceae</taxon>
        <taxon>Oxynema</taxon>
        <taxon>Oxynema aestuarii</taxon>
    </lineage>
</organism>
<evidence type="ECO:0000256" key="2">
    <source>
        <dbReference type="SAM" id="SignalP"/>
    </source>
</evidence>
<feature type="region of interest" description="Disordered" evidence="1">
    <location>
        <begin position="20"/>
        <end position="77"/>
    </location>
</feature>
<feature type="signal peptide" evidence="2">
    <location>
        <begin position="1"/>
        <end position="20"/>
    </location>
</feature>
<name>A0A6H1U0D9_9CYAN</name>
<feature type="compositionally biased region" description="Low complexity" evidence="1">
    <location>
        <begin position="20"/>
        <end position="51"/>
    </location>
</feature>
<sequence>MQKLKSIACTLTLLLSACTAGTTPSQPTATPTPETPTLETTPPSPSVPASTYNSADRRANNPANPATTAQRSPIPNPVFEPILPELKQQAGIPVLLPDYLFGGDGASEVYAILETANPSQYRVMLAFTPDCTGGTACRLGEVTGEQLTPDLPPLEGKTVPLDNGISGYFVDAVCAANCSDATLSWEQSGGRYTVGIKAGKPENLVKMANSAIAAGPF</sequence>
<evidence type="ECO:0000256" key="1">
    <source>
        <dbReference type="SAM" id="MobiDB-lite"/>
    </source>
</evidence>
<accession>A0A6H1U0D9</accession>
<dbReference type="Proteomes" id="UP000500857">
    <property type="component" value="Chromosome"/>
</dbReference>
<evidence type="ECO:0008006" key="5">
    <source>
        <dbReference type="Google" id="ProtNLM"/>
    </source>
</evidence>
<gene>
    <name evidence="3" type="ORF">HCG48_16080</name>
</gene>
<evidence type="ECO:0000313" key="4">
    <source>
        <dbReference type="Proteomes" id="UP000500857"/>
    </source>
</evidence>
<dbReference type="PROSITE" id="PS51257">
    <property type="entry name" value="PROKAR_LIPOPROTEIN"/>
    <property type="match status" value="1"/>
</dbReference>
<keyword evidence="4" id="KW-1185">Reference proteome</keyword>
<dbReference type="EMBL" id="CP051167">
    <property type="protein sequence ID" value="QIZ71906.1"/>
    <property type="molecule type" value="Genomic_DNA"/>
</dbReference>
<dbReference type="RefSeq" id="WP_168570058.1">
    <property type="nucleotide sequence ID" value="NZ_CP051167.1"/>
</dbReference>
<reference evidence="3 4" key="1">
    <citation type="submission" date="2020-04" db="EMBL/GenBank/DDBJ databases">
        <authorList>
            <person name="Basu S."/>
            <person name="Maruthanayagam V."/>
            <person name="Chakraborty S."/>
            <person name="Pramanik A."/>
            <person name="Mukherjee J."/>
            <person name="Brink B."/>
        </authorList>
    </citation>
    <scope>NUCLEOTIDE SEQUENCE [LARGE SCALE GENOMIC DNA]</scope>
    <source>
        <strain evidence="3 4">AP17</strain>
    </source>
</reference>
<feature type="compositionally biased region" description="Low complexity" evidence="1">
    <location>
        <begin position="60"/>
        <end position="69"/>
    </location>
</feature>
<proteinExistence type="predicted"/>
<keyword evidence="2" id="KW-0732">Signal</keyword>
<dbReference type="AlphaFoldDB" id="A0A6H1U0D9"/>
<evidence type="ECO:0000313" key="3">
    <source>
        <dbReference type="EMBL" id="QIZ71906.1"/>
    </source>
</evidence>
<protein>
    <recommendedName>
        <fullName evidence="5">Lipoprotein</fullName>
    </recommendedName>
</protein>